<protein>
    <submittedName>
        <fullName evidence="4">GPI ethanolamine phosphate transferase 1</fullName>
    </submittedName>
</protein>
<dbReference type="OrthoDB" id="20287at2759"/>
<sequence>VERLLVPVTLNILLTLIIWIGVYHTKTESNSVFYYMLDPGHNRTTGNAIIDGMVRI</sequence>
<gene>
    <name evidence="2" type="ORF">NOO_LOCUS13587</name>
</gene>
<name>A0A182EZH8_ONCOC</name>
<reference evidence="4" key="1">
    <citation type="submission" date="2016-06" db="UniProtKB">
        <authorList>
            <consortium name="WormBaseParasite"/>
        </authorList>
    </citation>
    <scope>IDENTIFICATION</scope>
</reference>
<accession>A0A182EZH8</accession>
<dbReference type="Proteomes" id="UP000271087">
    <property type="component" value="Unassembled WGS sequence"/>
</dbReference>
<dbReference type="WBParaSite" id="nOo.2.0.1.t13587-RA">
    <property type="protein sequence ID" value="nOo.2.0.1.t13587-RA"/>
    <property type="gene ID" value="nOo.2.0.1.g13587"/>
</dbReference>
<keyword evidence="3" id="KW-1185">Reference proteome</keyword>
<keyword evidence="1" id="KW-0812">Transmembrane</keyword>
<evidence type="ECO:0000313" key="2">
    <source>
        <dbReference type="EMBL" id="VDN03347.1"/>
    </source>
</evidence>
<dbReference type="EMBL" id="UYRW01016566">
    <property type="protein sequence ID" value="VDN03347.1"/>
    <property type="molecule type" value="Genomic_DNA"/>
</dbReference>
<evidence type="ECO:0000256" key="1">
    <source>
        <dbReference type="SAM" id="Phobius"/>
    </source>
</evidence>
<dbReference type="STRING" id="42157.A0A182EZH8"/>
<reference evidence="2 3" key="2">
    <citation type="submission" date="2018-08" db="EMBL/GenBank/DDBJ databases">
        <authorList>
            <person name="Laetsch R D."/>
            <person name="Stevens L."/>
            <person name="Kumar S."/>
            <person name="Blaxter L. M."/>
        </authorList>
    </citation>
    <scope>NUCLEOTIDE SEQUENCE [LARGE SCALE GENOMIC DNA]</scope>
</reference>
<dbReference type="AlphaFoldDB" id="A0A182EZH8"/>
<keyword evidence="1" id="KW-1133">Transmembrane helix</keyword>
<evidence type="ECO:0000313" key="3">
    <source>
        <dbReference type="Proteomes" id="UP000271087"/>
    </source>
</evidence>
<proteinExistence type="predicted"/>
<keyword evidence="1" id="KW-0472">Membrane</keyword>
<feature type="transmembrane region" description="Helical" evidence="1">
    <location>
        <begin position="6"/>
        <end position="23"/>
    </location>
</feature>
<evidence type="ECO:0000313" key="4">
    <source>
        <dbReference type="WBParaSite" id="nOo.2.0.1.t13587-RA"/>
    </source>
</evidence>
<organism evidence="4">
    <name type="scientific">Onchocerca ochengi</name>
    <name type="common">Filarial nematode worm</name>
    <dbReference type="NCBI Taxonomy" id="42157"/>
    <lineage>
        <taxon>Eukaryota</taxon>
        <taxon>Metazoa</taxon>
        <taxon>Ecdysozoa</taxon>
        <taxon>Nematoda</taxon>
        <taxon>Chromadorea</taxon>
        <taxon>Rhabditida</taxon>
        <taxon>Spirurina</taxon>
        <taxon>Spiruromorpha</taxon>
        <taxon>Filarioidea</taxon>
        <taxon>Onchocercidae</taxon>
        <taxon>Onchocerca</taxon>
    </lineage>
</organism>